<evidence type="ECO:0000256" key="3">
    <source>
        <dbReference type="RuleBase" id="RU361235"/>
    </source>
</evidence>
<sequence>MPNRSLKLFRDQLIYLLAPIAFVSLLTVPLARAQMTITTREGRVSGALSPDGSVEAFKGIPYAAPPVGALRWQPPQPPVAWQGVRKADHFSASCMQVIRGEHLPWTREFMAQYPISEDCLYLNVWTAAKRPAALRPVLVWIHGGGLVEGSAAPAVYNGEHLAGQGIVVVSINYRLGVLGFLSLPELTKESPHHASGDYGLEDIVAALNWVHQNIAAFGGDPSQVTIAGQSSGAAAVIYMTASPLAKGLFRGAIAESGAYISPPATTTLAAAEEQGTKLAASLGLHSLEQLRTLPAASLIAAQQKTRFRPDVDGWFLPDTISAIFARGKQNDVPTITGLNADEDSASSKYGKLTPAQFTQQAHERYGDQAAEFLKLYPSATPEQASLAQKASSRDDNRVAMYLWAANRAKTAKTPAYTYYFNHAIPWPGHPEFGAFHSAEIPYWFRNLDKLDRPFTPADRQLSREMSAYWLNFIRTGNPNGANLPHWRAYRGGSKTTMELGSKPGPIPVAGTEAFNFWQKIELKTEK</sequence>
<dbReference type="EC" id="3.1.1.-" evidence="3"/>
<gene>
    <name evidence="5" type="ORF">GCM10011507_20770</name>
</gene>
<accession>A0A916W5U5</accession>
<comment type="caution">
    <text evidence="5">The sequence shown here is derived from an EMBL/GenBank/DDBJ whole genome shotgun (WGS) entry which is preliminary data.</text>
</comment>
<dbReference type="PROSITE" id="PS00122">
    <property type="entry name" value="CARBOXYLESTERASE_B_1"/>
    <property type="match status" value="1"/>
</dbReference>
<evidence type="ECO:0000256" key="2">
    <source>
        <dbReference type="ARBA" id="ARBA00022801"/>
    </source>
</evidence>
<reference evidence="5" key="1">
    <citation type="journal article" date="2014" name="Int. J. Syst. Evol. Microbiol.">
        <title>Complete genome sequence of Corynebacterium casei LMG S-19264T (=DSM 44701T), isolated from a smear-ripened cheese.</title>
        <authorList>
            <consortium name="US DOE Joint Genome Institute (JGI-PGF)"/>
            <person name="Walter F."/>
            <person name="Albersmeier A."/>
            <person name="Kalinowski J."/>
            <person name="Ruckert C."/>
        </authorList>
    </citation>
    <scope>NUCLEOTIDE SEQUENCE</scope>
    <source>
        <strain evidence="5">CGMCC 1.15447</strain>
    </source>
</reference>
<dbReference type="PANTHER" id="PTHR11559">
    <property type="entry name" value="CARBOXYLESTERASE"/>
    <property type="match status" value="1"/>
</dbReference>
<name>A0A916W5U5_9BACT</name>
<evidence type="ECO:0000256" key="1">
    <source>
        <dbReference type="ARBA" id="ARBA00005964"/>
    </source>
</evidence>
<dbReference type="GO" id="GO:0016787">
    <property type="term" value="F:hydrolase activity"/>
    <property type="evidence" value="ECO:0007669"/>
    <property type="project" value="UniProtKB-KW"/>
</dbReference>
<dbReference type="EMBL" id="BMJB01000001">
    <property type="protein sequence ID" value="GGA69121.1"/>
    <property type="molecule type" value="Genomic_DNA"/>
</dbReference>
<evidence type="ECO:0000313" key="5">
    <source>
        <dbReference type="EMBL" id="GGA69121.1"/>
    </source>
</evidence>
<dbReference type="Pfam" id="PF00135">
    <property type="entry name" value="COesterase"/>
    <property type="match status" value="1"/>
</dbReference>
<keyword evidence="2 3" id="KW-0378">Hydrolase</keyword>
<dbReference type="InterPro" id="IPR019826">
    <property type="entry name" value="Carboxylesterase_B_AS"/>
</dbReference>
<dbReference type="RefSeq" id="WP_188759222.1">
    <property type="nucleotide sequence ID" value="NZ_BMJB01000001.1"/>
</dbReference>
<feature type="domain" description="Carboxylesterase type B" evidence="4">
    <location>
        <begin position="35"/>
        <end position="504"/>
    </location>
</feature>
<evidence type="ECO:0000259" key="4">
    <source>
        <dbReference type="Pfam" id="PF00135"/>
    </source>
</evidence>
<proteinExistence type="inferred from homology"/>
<keyword evidence="6" id="KW-1185">Reference proteome</keyword>
<dbReference type="Proteomes" id="UP000648801">
    <property type="component" value="Unassembled WGS sequence"/>
</dbReference>
<dbReference type="AlphaFoldDB" id="A0A916W5U5"/>
<protein>
    <recommendedName>
        <fullName evidence="3">Carboxylic ester hydrolase</fullName>
        <ecNumber evidence="3">3.1.1.-</ecNumber>
    </recommendedName>
</protein>
<evidence type="ECO:0000313" key="6">
    <source>
        <dbReference type="Proteomes" id="UP000648801"/>
    </source>
</evidence>
<dbReference type="InterPro" id="IPR050309">
    <property type="entry name" value="Type-B_Carboxylest/Lipase"/>
</dbReference>
<dbReference type="Gene3D" id="3.40.50.1820">
    <property type="entry name" value="alpha/beta hydrolase"/>
    <property type="match status" value="1"/>
</dbReference>
<dbReference type="InterPro" id="IPR029058">
    <property type="entry name" value="AB_hydrolase_fold"/>
</dbReference>
<reference evidence="5" key="2">
    <citation type="submission" date="2020-09" db="EMBL/GenBank/DDBJ databases">
        <authorList>
            <person name="Sun Q."/>
            <person name="Zhou Y."/>
        </authorList>
    </citation>
    <scope>NUCLEOTIDE SEQUENCE</scope>
    <source>
        <strain evidence="5">CGMCC 1.15447</strain>
    </source>
</reference>
<comment type="similarity">
    <text evidence="1 3">Belongs to the type-B carboxylesterase/lipase family.</text>
</comment>
<dbReference type="SUPFAM" id="SSF53474">
    <property type="entry name" value="alpha/beta-Hydrolases"/>
    <property type="match status" value="1"/>
</dbReference>
<organism evidence="5 6">
    <name type="scientific">Edaphobacter acidisoli</name>
    <dbReference type="NCBI Taxonomy" id="2040573"/>
    <lineage>
        <taxon>Bacteria</taxon>
        <taxon>Pseudomonadati</taxon>
        <taxon>Acidobacteriota</taxon>
        <taxon>Terriglobia</taxon>
        <taxon>Terriglobales</taxon>
        <taxon>Acidobacteriaceae</taxon>
        <taxon>Edaphobacter</taxon>
    </lineage>
</organism>
<dbReference type="InterPro" id="IPR002018">
    <property type="entry name" value="CarbesteraseB"/>
</dbReference>